<protein>
    <submittedName>
        <fullName evidence="1">Uncharacterized protein</fullName>
    </submittedName>
</protein>
<name>A0A2P2PV38_RHIMU</name>
<sequence>MQKLWINKNMFSLQNFPKLWFVMQPVS</sequence>
<dbReference type="AlphaFoldDB" id="A0A2P2PV38"/>
<proteinExistence type="predicted"/>
<dbReference type="EMBL" id="GGEC01078106">
    <property type="protein sequence ID" value="MBX58590.1"/>
    <property type="molecule type" value="Transcribed_RNA"/>
</dbReference>
<evidence type="ECO:0000313" key="1">
    <source>
        <dbReference type="EMBL" id="MBX58590.1"/>
    </source>
</evidence>
<organism evidence="1">
    <name type="scientific">Rhizophora mucronata</name>
    <name type="common">Asiatic mangrove</name>
    <dbReference type="NCBI Taxonomy" id="61149"/>
    <lineage>
        <taxon>Eukaryota</taxon>
        <taxon>Viridiplantae</taxon>
        <taxon>Streptophyta</taxon>
        <taxon>Embryophyta</taxon>
        <taxon>Tracheophyta</taxon>
        <taxon>Spermatophyta</taxon>
        <taxon>Magnoliopsida</taxon>
        <taxon>eudicotyledons</taxon>
        <taxon>Gunneridae</taxon>
        <taxon>Pentapetalae</taxon>
        <taxon>rosids</taxon>
        <taxon>fabids</taxon>
        <taxon>Malpighiales</taxon>
        <taxon>Rhizophoraceae</taxon>
        <taxon>Rhizophora</taxon>
    </lineage>
</organism>
<reference evidence="1" key="1">
    <citation type="submission" date="2018-02" db="EMBL/GenBank/DDBJ databases">
        <title>Rhizophora mucronata_Transcriptome.</title>
        <authorList>
            <person name="Meera S.P."/>
            <person name="Sreeshan A."/>
            <person name="Augustine A."/>
        </authorList>
    </citation>
    <scope>NUCLEOTIDE SEQUENCE</scope>
    <source>
        <tissue evidence="1">Leaf</tissue>
    </source>
</reference>
<accession>A0A2P2PV38</accession>